<evidence type="ECO:0000256" key="1">
    <source>
        <dbReference type="ARBA" id="ARBA00001964"/>
    </source>
</evidence>
<comment type="cofactor">
    <cofactor evidence="1">
        <name>thiamine diphosphate</name>
        <dbReference type="ChEBI" id="CHEBI:58937"/>
    </cofactor>
</comment>
<dbReference type="EMBL" id="DVJQ01000076">
    <property type="protein sequence ID" value="HIS75154.1"/>
    <property type="molecule type" value="Genomic_DNA"/>
</dbReference>
<dbReference type="SUPFAM" id="SSF52518">
    <property type="entry name" value="Thiamin diphosphate-binding fold (THDP-binding)"/>
    <property type="match status" value="1"/>
</dbReference>
<dbReference type="Gene3D" id="3.40.50.970">
    <property type="match status" value="1"/>
</dbReference>
<proteinExistence type="inferred from homology"/>
<name>A0A9D1FK38_9BACT</name>
<dbReference type="InterPro" id="IPR049557">
    <property type="entry name" value="Transketolase_CS"/>
</dbReference>
<reference evidence="7" key="1">
    <citation type="submission" date="2020-10" db="EMBL/GenBank/DDBJ databases">
        <authorList>
            <person name="Gilroy R."/>
        </authorList>
    </citation>
    <scope>NUCLEOTIDE SEQUENCE</scope>
    <source>
        <strain evidence="7">CHK152-2871</strain>
    </source>
</reference>
<dbReference type="PROSITE" id="PS00801">
    <property type="entry name" value="TRANSKETOLASE_1"/>
    <property type="match status" value="1"/>
</dbReference>
<reference evidence="7" key="2">
    <citation type="journal article" date="2021" name="PeerJ">
        <title>Extensive microbial diversity within the chicken gut microbiome revealed by metagenomics and culture.</title>
        <authorList>
            <person name="Gilroy R."/>
            <person name="Ravi A."/>
            <person name="Getino M."/>
            <person name="Pursley I."/>
            <person name="Horton D.L."/>
            <person name="Alikhan N.F."/>
            <person name="Baker D."/>
            <person name="Gharbi K."/>
            <person name="Hall N."/>
            <person name="Watson M."/>
            <person name="Adriaenssens E.M."/>
            <person name="Foster-Nyarko E."/>
            <person name="Jarju S."/>
            <person name="Secka A."/>
            <person name="Antonio M."/>
            <person name="Oren A."/>
            <person name="Chaudhuri R.R."/>
            <person name="La Ragione R."/>
            <person name="Hildebrand F."/>
            <person name="Pallen M.J."/>
        </authorList>
    </citation>
    <scope>NUCLEOTIDE SEQUENCE</scope>
    <source>
        <strain evidence="7">CHK152-2871</strain>
    </source>
</reference>
<sequence length="268" mass="29130">MSAFNNTVRCDILKMIHCAKSGHPGGSLSAVEILSVLYNKILFVPTEWRKSPDFGKRDRFILSKGHASAALYSVLANRGFFSHDELLTFRHLGSRLQGHPSTRLGLEGIEVSTGSLGQGLSMACGVALALKLNNNPASVFVLLGDGEMQEGSVWEALMNAADKKLDNLIIVIDKNSLQIDGKTDEVKSIEPLDKKLEAFGWGVKVVDGHNEDELEDAFKLAKSANTPFAVIANTIKGKGVSFMENNVNWHGKAPNDDELKLALEELNA</sequence>
<evidence type="ECO:0000313" key="7">
    <source>
        <dbReference type="EMBL" id="HIS75154.1"/>
    </source>
</evidence>
<evidence type="ECO:0000256" key="2">
    <source>
        <dbReference type="ARBA" id="ARBA00007131"/>
    </source>
</evidence>
<feature type="domain" description="Transketolase N-terminal" evidence="6">
    <location>
        <begin position="6"/>
        <end position="262"/>
    </location>
</feature>
<evidence type="ECO:0000313" key="8">
    <source>
        <dbReference type="Proteomes" id="UP000886865"/>
    </source>
</evidence>
<evidence type="ECO:0000256" key="4">
    <source>
        <dbReference type="ARBA" id="ARBA00022723"/>
    </source>
</evidence>
<protein>
    <submittedName>
        <fullName evidence="7">Transketolase</fullName>
    </submittedName>
</protein>
<keyword evidence="3" id="KW-0808">Transferase</keyword>
<dbReference type="Proteomes" id="UP000886865">
    <property type="component" value="Unassembled WGS sequence"/>
</dbReference>
<evidence type="ECO:0000256" key="3">
    <source>
        <dbReference type="ARBA" id="ARBA00022679"/>
    </source>
</evidence>
<keyword evidence="4" id="KW-0479">Metal-binding</keyword>
<dbReference type="Pfam" id="PF00456">
    <property type="entry name" value="Transketolase_N"/>
    <property type="match status" value="1"/>
</dbReference>
<dbReference type="GO" id="GO:0046872">
    <property type="term" value="F:metal ion binding"/>
    <property type="evidence" value="ECO:0007669"/>
    <property type="project" value="UniProtKB-KW"/>
</dbReference>
<dbReference type="PANTHER" id="PTHR47514:SF1">
    <property type="entry name" value="TRANSKETOLASE N-TERMINAL SECTION-RELATED"/>
    <property type="match status" value="1"/>
</dbReference>
<dbReference type="InterPro" id="IPR005474">
    <property type="entry name" value="Transketolase_N"/>
</dbReference>
<dbReference type="GO" id="GO:0016740">
    <property type="term" value="F:transferase activity"/>
    <property type="evidence" value="ECO:0007669"/>
    <property type="project" value="UniProtKB-KW"/>
</dbReference>
<accession>A0A9D1FK38</accession>
<dbReference type="AlphaFoldDB" id="A0A9D1FK38"/>
<dbReference type="PANTHER" id="PTHR47514">
    <property type="entry name" value="TRANSKETOLASE N-TERMINAL SECTION-RELATED"/>
    <property type="match status" value="1"/>
</dbReference>
<dbReference type="CDD" id="cd02012">
    <property type="entry name" value="TPP_TK"/>
    <property type="match status" value="1"/>
</dbReference>
<keyword evidence="5" id="KW-0786">Thiamine pyrophosphate</keyword>
<dbReference type="InterPro" id="IPR029061">
    <property type="entry name" value="THDP-binding"/>
</dbReference>
<evidence type="ECO:0000256" key="5">
    <source>
        <dbReference type="ARBA" id="ARBA00023052"/>
    </source>
</evidence>
<evidence type="ECO:0000259" key="6">
    <source>
        <dbReference type="Pfam" id="PF00456"/>
    </source>
</evidence>
<comment type="similarity">
    <text evidence="2">Belongs to the transketolase family.</text>
</comment>
<organism evidence="7 8">
    <name type="scientific">Candidatus Galligastranaerophilus intestinavium</name>
    <dbReference type="NCBI Taxonomy" id="2840836"/>
    <lineage>
        <taxon>Bacteria</taxon>
        <taxon>Candidatus Galligastranaerophilus</taxon>
    </lineage>
</organism>
<gene>
    <name evidence="7" type="ORF">IAA86_09080</name>
</gene>
<comment type="caution">
    <text evidence="7">The sequence shown here is derived from an EMBL/GenBank/DDBJ whole genome shotgun (WGS) entry which is preliminary data.</text>
</comment>